<dbReference type="GO" id="GO:0016491">
    <property type="term" value="F:oxidoreductase activity"/>
    <property type="evidence" value="ECO:0007669"/>
    <property type="project" value="UniProtKB-KW"/>
</dbReference>
<dbReference type="Proteomes" id="UP000007799">
    <property type="component" value="Unassembled WGS sequence"/>
</dbReference>
<organism evidence="5">
    <name type="scientific">Salpingoeca rosetta (strain ATCC 50818 / BSB-021)</name>
    <dbReference type="NCBI Taxonomy" id="946362"/>
    <lineage>
        <taxon>Eukaryota</taxon>
        <taxon>Choanoflagellata</taxon>
        <taxon>Craspedida</taxon>
        <taxon>Salpingoecidae</taxon>
        <taxon>Salpingoeca</taxon>
    </lineage>
</organism>
<gene>
    <name evidence="4" type="ORF">PTSG_01606</name>
</gene>
<feature type="domain" description="Alcohol dehydrogenase-like C-terminal" evidence="2">
    <location>
        <begin position="191"/>
        <end position="320"/>
    </location>
</feature>
<keyword evidence="5" id="KW-1185">Reference proteome</keyword>
<dbReference type="SUPFAM" id="SSF51735">
    <property type="entry name" value="NAD(P)-binding Rossmann-fold domains"/>
    <property type="match status" value="1"/>
</dbReference>
<dbReference type="SUPFAM" id="SSF50129">
    <property type="entry name" value="GroES-like"/>
    <property type="match status" value="1"/>
</dbReference>
<evidence type="ECO:0000259" key="3">
    <source>
        <dbReference type="Pfam" id="PF08240"/>
    </source>
</evidence>
<dbReference type="eggNOG" id="KOG0024">
    <property type="taxonomic scope" value="Eukaryota"/>
</dbReference>
<dbReference type="Gene3D" id="3.40.50.720">
    <property type="entry name" value="NAD(P)-binding Rossmann-like Domain"/>
    <property type="match status" value="1"/>
</dbReference>
<dbReference type="InterPro" id="IPR013154">
    <property type="entry name" value="ADH-like_N"/>
</dbReference>
<dbReference type="EMBL" id="GL832957">
    <property type="protein sequence ID" value="EGD78628.1"/>
    <property type="molecule type" value="Genomic_DNA"/>
</dbReference>
<name>F2TYF4_SALR5</name>
<evidence type="ECO:0000259" key="2">
    <source>
        <dbReference type="Pfam" id="PF00107"/>
    </source>
</evidence>
<dbReference type="InterPro" id="IPR011032">
    <property type="entry name" value="GroES-like_sf"/>
</dbReference>
<reference evidence="4" key="1">
    <citation type="submission" date="2009-08" db="EMBL/GenBank/DDBJ databases">
        <title>Annotation of Salpingoeca rosetta.</title>
        <authorList>
            <consortium name="The Broad Institute Genome Sequencing Platform"/>
            <person name="Russ C."/>
            <person name="Cuomo C."/>
            <person name="Burger G."/>
            <person name="Gray M.W."/>
            <person name="Holland P.W.H."/>
            <person name="King N."/>
            <person name="Lang F.B.F."/>
            <person name="Roger A.J."/>
            <person name="Ruiz-Trillo I."/>
            <person name="Young S.K."/>
            <person name="Zeng Q."/>
            <person name="Gargeya S."/>
            <person name="Alvarado L."/>
            <person name="Berlin A."/>
            <person name="Chapman S.B."/>
            <person name="Chen Z."/>
            <person name="Freedman E."/>
            <person name="Gellesch M."/>
            <person name="Goldberg J."/>
            <person name="Griggs A."/>
            <person name="Gujja S."/>
            <person name="Heilman E."/>
            <person name="Heiman D."/>
            <person name="Howarth C."/>
            <person name="Mehta T."/>
            <person name="Neiman D."/>
            <person name="Pearson M."/>
            <person name="Roberts A."/>
            <person name="Saif S."/>
            <person name="Shea T."/>
            <person name="Shenoy N."/>
            <person name="Sisk P."/>
            <person name="Stolte C."/>
            <person name="Sykes S."/>
            <person name="White J."/>
            <person name="Yandava C."/>
            <person name="Haas B."/>
            <person name="Nusbaum C."/>
            <person name="Birren B."/>
        </authorList>
    </citation>
    <scope>NUCLEOTIDE SEQUENCE [LARGE SCALE GENOMIC DNA]</scope>
    <source>
        <strain evidence="4">ATCC 50818</strain>
    </source>
</reference>
<evidence type="ECO:0000256" key="1">
    <source>
        <dbReference type="ARBA" id="ARBA00023002"/>
    </source>
</evidence>
<dbReference type="InterPro" id="IPR013149">
    <property type="entry name" value="ADH-like_C"/>
</dbReference>
<dbReference type="AlphaFoldDB" id="F2TYF4"/>
<dbReference type="Gene3D" id="3.90.180.10">
    <property type="entry name" value="Medium-chain alcohol dehydrogenases, catalytic domain"/>
    <property type="match status" value="1"/>
</dbReference>
<sequence length="364" mass="40184">MEATAAPVVPARCRCGVFVDGHVQMKEIDTPRLDGTPAGTVLIRGIYTTICGSDMLYIHKPRDIDSCDGASIHEVVGELVAVNGASLDATEFALGDIVLAMPSNYMESGIYRQVHEDLKAKLRRIPLTGGLCEYFYSHISHIFKIPDPHSQVVPLHHYTAAQPLGTLLWMVRKVPNLLFKDVVVYGAGQNGCLLVHVLSNMGARRVIAVDLVQERLDAAKEMRATHTILGGNHDEVVRRVREITDGGADFVFEMVGHQQETLSDCTRIVRDGGAIVAFGVPSDDTYTDFPFPTLFRRNITLMTSVFPLADEDFGFAVEMIAQRRVNVGPLFRSSWYSLADSNAAFVDTMTKKHQVLKVIIDLTK</sequence>
<keyword evidence="1" id="KW-0560">Oxidoreductase</keyword>
<protein>
    <recommendedName>
        <fullName evidence="6">Enoyl reductase (ER) domain-containing protein</fullName>
    </recommendedName>
</protein>
<dbReference type="InterPro" id="IPR036291">
    <property type="entry name" value="NAD(P)-bd_dom_sf"/>
</dbReference>
<dbReference type="PANTHER" id="PTHR43189">
    <property type="entry name" value="ZINC-TYPE ALCOHOL DEHYDROGENASE-LIKE PROTEIN C1198.01-RELATED"/>
    <property type="match status" value="1"/>
</dbReference>
<dbReference type="OMA" id="CVLYACE"/>
<dbReference type="RefSeq" id="XP_004997586.1">
    <property type="nucleotide sequence ID" value="XM_004997529.1"/>
</dbReference>
<accession>F2TYF4</accession>
<dbReference type="Pfam" id="PF00107">
    <property type="entry name" value="ADH_zinc_N"/>
    <property type="match status" value="1"/>
</dbReference>
<dbReference type="PANTHER" id="PTHR43189:SF1">
    <property type="entry name" value="ZINC-TYPE ALCOHOL DEHYDROGENASE-LIKE PROTEIN C1198.01"/>
    <property type="match status" value="1"/>
</dbReference>
<evidence type="ECO:0000313" key="4">
    <source>
        <dbReference type="EMBL" id="EGD78628.1"/>
    </source>
</evidence>
<evidence type="ECO:0000313" key="5">
    <source>
        <dbReference type="Proteomes" id="UP000007799"/>
    </source>
</evidence>
<feature type="domain" description="Alcohol dehydrogenase-like N-terminal" evidence="3">
    <location>
        <begin position="38"/>
        <end position="147"/>
    </location>
</feature>
<dbReference type="STRING" id="946362.F2TYF4"/>
<dbReference type="Pfam" id="PF08240">
    <property type="entry name" value="ADH_N"/>
    <property type="match status" value="1"/>
</dbReference>
<evidence type="ECO:0008006" key="6">
    <source>
        <dbReference type="Google" id="ProtNLM"/>
    </source>
</evidence>
<proteinExistence type="predicted"/>
<dbReference type="KEGG" id="sre:PTSG_01606"/>
<dbReference type="OrthoDB" id="434448at2759"/>
<dbReference type="InParanoid" id="F2TYF4"/>
<dbReference type="GeneID" id="16078182"/>